<accession>A0AAV2B6M7</accession>
<protein>
    <submittedName>
        <fullName evidence="1">Uncharacterized protein</fullName>
    </submittedName>
</protein>
<name>A0AAV2B6M7_9ARAC</name>
<sequence>MLFEAVGKVVVLTSLVFRHELDSSSVDSIKKHSIPKGPSLLPFHCLLVPQGNSTFFVTSEHSQENAPEHRPAGASAERHSFLQYAMLHFREDPLREKSSIIRSQIGTTRVPT</sequence>
<evidence type="ECO:0000313" key="2">
    <source>
        <dbReference type="Proteomes" id="UP001497382"/>
    </source>
</evidence>
<dbReference type="Proteomes" id="UP001497382">
    <property type="component" value="Unassembled WGS sequence"/>
</dbReference>
<dbReference type="AlphaFoldDB" id="A0AAV2B6M7"/>
<dbReference type="EMBL" id="CAXIEN010000280">
    <property type="protein sequence ID" value="CAL1291300.1"/>
    <property type="molecule type" value="Genomic_DNA"/>
</dbReference>
<organism evidence="1 2">
    <name type="scientific">Larinioides sclopetarius</name>
    <dbReference type="NCBI Taxonomy" id="280406"/>
    <lineage>
        <taxon>Eukaryota</taxon>
        <taxon>Metazoa</taxon>
        <taxon>Ecdysozoa</taxon>
        <taxon>Arthropoda</taxon>
        <taxon>Chelicerata</taxon>
        <taxon>Arachnida</taxon>
        <taxon>Araneae</taxon>
        <taxon>Araneomorphae</taxon>
        <taxon>Entelegynae</taxon>
        <taxon>Araneoidea</taxon>
        <taxon>Araneidae</taxon>
        <taxon>Larinioides</taxon>
    </lineage>
</organism>
<keyword evidence="2" id="KW-1185">Reference proteome</keyword>
<gene>
    <name evidence="1" type="ORF">LARSCL_LOCUS17011</name>
</gene>
<comment type="caution">
    <text evidence="1">The sequence shown here is derived from an EMBL/GenBank/DDBJ whole genome shotgun (WGS) entry which is preliminary data.</text>
</comment>
<proteinExistence type="predicted"/>
<reference evidence="1 2" key="1">
    <citation type="submission" date="2024-04" db="EMBL/GenBank/DDBJ databases">
        <authorList>
            <person name="Rising A."/>
            <person name="Reimegard J."/>
            <person name="Sonavane S."/>
            <person name="Akerstrom W."/>
            <person name="Nylinder S."/>
            <person name="Hedman E."/>
            <person name="Kallberg Y."/>
        </authorList>
    </citation>
    <scope>NUCLEOTIDE SEQUENCE [LARGE SCALE GENOMIC DNA]</scope>
</reference>
<evidence type="ECO:0000313" key="1">
    <source>
        <dbReference type="EMBL" id="CAL1291300.1"/>
    </source>
</evidence>